<name>A0A4Q2R6U0_9HYPH</name>
<dbReference type="Proteomes" id="UP000289411">
    <property type="component" value="Unassembled WGS sequence"/>
</dbReference>
<feature type="compositionally biased region" description="Basic and acidic residues" evidence="1">
    <location>
        <begin position="19"/>
        <end position="29"/>
    </location>
</feature>
<proteinExistence type="predicted"/>
<evidence type="ECO:0000256" key="1">
    <source>
        <dbReference type="SAM" id="MobiDB-lite"/>
    </source>
</evidence>
<evidence type="ECO:0000313" key="3">
    <source>
        <dbReference type="Proteomes" id="UP000289411"/>
    </source>
</evidence>
<reference evidence="2 3" key="1">
    <citation type="submission" date="2018-09" db="EMBL/GenBank/DDBJ databases">
        <authorList>
            <person name="Grouzdev D.S."/>
            <person name="Krutkina M.S."/>
        </authorList>
    </citation>
    <scope>NUCLEOTIDE SEQUENCE [LARGE SCALE GENOMIC DNA]</scope>
    <source>
        <strain evidence="2 3">RmlP001</strain>
    </source>
</reference>
<protein>
    <submittedName>
        <fullName evidence="2">Uncharacterized protein</fullName>
    </submittedName>
</protein>
<evidence type="ECO:0000313" key="2">
    <source>
        <dbReference type="EMBL" id="RYB02285.1"/>
    </source>
</evidence>
<dbReference type="AlphaFoldDB" id="A0A4Q2R6U0"/>
<comment type="caution">
    <text evidence="2">The sequence shown here is derived from an EMBL/GenBank/DDBJ whole genome shotgun (WGS) entry which is preliminary data.</text>
</comment>
<accession>A0A4Q2R6U0</accession>
<dbReference type="EMBL" id="QYBC01000021">
    <property type="protein sequence ID" value="RYB02285.1"/>
    <property type="molecule type" value="Genomic_DNA"/>
</dbReference>
<sequence length="61" mass="6756">MGSAGEDEDAGRPPVVPADRARLDRRAEALRANLKRRKAQTRARDEARREPPRAPDPVPEG</sequence>
<keyword evidence="3" id="KW-1185">Reference proteome</keyword>
<gene>
    <name evidence="2" type="ORF">D3272_21640</name>
</gene>
<feature type="region of interest" description="Disordered" evidence="1">
    <location>
        <begin position="1"/>
        <end position="61"/>
    </location>
</feature>
<organism evidence="2 3">
    <name type="scientific">Lichenibacterium ramalinae</name>
    <dbReference type="NCBI Taxonomy" id="2316527"/>
    <lineage>
        <taxon>Bacteria</taxon>
        <taxon>Pseudomonadati</taxon>
        <taxon>Pseudomonadota</taxon>
        <taxon>Alphaproteobacteria</taxon>
        <taxon>Hyphomicrobiales</taxon>
        <taxon>Lichenihabitantaceae</taxon>
        <taxon>Lichenibacterium</taxon>
    </lineage>
</organism>
<reference evidence="2 3" key="2">
    <citation type="submission" date="2019-02" db="EMBL/GenBank/DDBJ databases">
        <title>'Lichenibacterium ramalinii' gen. nov. sp. nov., 'Lichenibacterium minor' gen. nov. sp. nov.</title>
        <authorList>
            <person name="Pankratov T."/>
        </authorList>
    </citation>
    <scope>NUCLEOTIDE SEQUENCE [LARGE SCALE GENOMIC DNA]</scope>
    <source>
        <strain evidence="2 3">RmlP001</strain>
    </source>
</reference>
<dbReference type="RefSeq" id="WP_129221296.1">
    <property type="nucleotide sequence ID" value="NZ_QYBC01000021.1"/>
</dbReference>
<feature type="compositionally biased region" description="Basic and acidic residues" evidence="1">
    <location>
        <begin position="42"/>
        <end position="53"/>
    </location>
</feature>